<organism evidence="4 5">
    <name type="scientific">Streptomyces shenzhenensis</name>
    <dbReference type="NCBI Taxonomy" id="943815"/>
    <lineage>
        <taxon>Bacteria</taxon>
        <taxon>Bacillati</taxon>
        <taxon>Actinomycetota</taxon>
        <taxon>Actinomycetes</taxon>
        <taxon>Kitasatosporales</taxon>
        <taxon>Streptomycetaceae</taxon>
        <taxon>Streptomyces</taxon>
    </lineage>
</organism>
<evidence type="ECO:0000256" key="2">
    <source>
        <dbReference type="ARBA" id="ARBA00023002"/>
    </source>
</evidence>
<dbReference type="InterPro" id="IPR036291">
    <property type="entry name" value="NAD(P)-bd_dom_sf"/>
</dbReference>
<keyword evidence="5" id="KW-1185">Reference proteome</keyword>
<comment type="similarity">
    <text evidence="1 3">Belongs to the short-chain dehydrogenases/reductases (SDR) family.</text>
</comment>
<dbReference type="AlphaFoldDB" id="A0A3M0I2E9"/>
<dbReference type="Pfam" id="PF00106">
    <property type="entry name" value="adh_short"/>
    <property type="match status" value="1"/>
</dbReference>
<keyword evidence="2" id="KW-0560">Oxidoreductase</keyword>
<evidence type="ECO:0000313" key="4">
    <source>
        <dbReference type="EMBL" id="RMB83811.1"/>
    </source>
</evidence>
<accession>A0A3M0I2E9</accession>
<dbReference type="CDD" id="cd05233">
    <property type="entry name" value="SDR_c"/>
    <property type="match status" value="1"/>
</dbReference>
<evidence type="ECO:0000313" key="5">
    <source>
        <dbReference type="Proteomes" id="UP000270471"/>
    </source>
</evidence>
<evidence type="ECO:0000256" key="1">
    <source>
        <dbReference type="ARBA" id="ARBA00006484"/>
    </source>
</evidence>
<dbReference type="Gene3D" id="3.40.50.720">
    <property type="entry name" value="NAD(P)-binding Rossmann-like Domain"/>
    <property type="match status" value="1"/>
</dbReference>
<comment type="caution">
    <text evidence="4">The sequence shown here is derived from an EMBL/GenBank/DDBJ whole genome shotgun (WGS) entry which is preliminary data.</text>
</comment>
<dbReference type="GO" id="GO:0016020">
    <property type="term" value="C:membrane"/>
    <property type="evidence" value="ECO:0007669"/>
    <property type="project" value="TreeGrafter"/>
</dbReference>
<proteinExistence type="inferred from homology"/>
<reference evidence="4 5" key="1">
    <citation type="submission" date="2017-11" db="EMBL/GenBank/DDBJ databases">
        <title>Draft genome of actinobacteria isolated from guarana (Paullinia cupana (Mart.) Ducke.</title>
        <authorList>
            <person name="Siqueira K.A."/>
            <person name="Liotti R.G."/>
            <person name="Mendes T.A.O."/>
            <person name="Soares M.A."/>
        </authorList>
    </citation>
    <scope>NUCLEOTIDE SEQUENCE [LARGE SCALE GENOMIC DNA]</scope>
    <source>
        <strain evidence="4 5">193</strain>
    </source>
</reference>
<dbReference type="RefSeq" id="WP_121891437.1">
    <property type="nucleotide sequence ID" value="NZ_PENI01000014.1"/>
</dbReference>
<dbReference type="InterPro" id="IPR002347">
    <property type="entry name" value="SDR_fam"/>
</dbReference>
<dbReference type="PROSITE" id="PS00061">
    <property type="entry name" value="ADH_SHORT"/>
    <property type="match status" value="1"/>
</dbReference>
<dbReference type="PRINTS" id="PR00080">
    <property type="entry name" value="SDRFAMILY"/>
</dbReference>
<dbReference type="InterPro" id="IPR020904">
    <property type="entry name" value="Sc_DH/Rdtase_CS"/>
</dbReference>
<protein>
    <submittedName>
        <fullName evidence="4">Short-chain dehydrogenase</fullName>
    </submittedName>
</protein>
<dbReference type="PRINTS" id="PR00081">
    <property type="entry name" value="GDHRDH"/>
</dbReference>
<dbReference type="PANTHER" id="PTHR44196">
    <property type="entry name" value="DEHYDROGENASE/REDUCTASE SDR FAMILY MEMBER 7B"/>
    <property type="match status" value="1"/>
</dbReference>
<dbReference type="Proteomes" id="UP000270471">
    <property type="component" value="Unassembled WGS sequence"/>
</dbReference>
<evidence type="ECO:0000256" key="3">
    <source>
        <dbReference type="RuleBase" id="RU000363"/>
    </source>
</evidence>
<dbReference type="GO" id="GO:0016491">
    <property type="term" value="F:oxidoreductase activity"/>
    <property type="evidence" value="ECO:0007669"/>
    <property type="project" value="UniProtKB-KW"/>
</dbReference>
<dbReference type="SUPFAM" id="SSF51735">
    <property type="entry name" value="NAD(P)-binding Rossmann-fold domains"/>
    <property type="match status" value="1"/>
</dbReference>
<dbReference type="OrthoDB" id="4690547at2"/>
<gene>
    <name evidence="4" type="ORF">CTZ28_22100</name>
</gene>
<dbReference type="EMBL" id="PENI01000014">
    <property type="protein sequence ID" value="RMB83811.1"/>
    <property type="molecule type" value="Genomic_DNA"/>
</dbReference>
<sequence length="280" mass="29327">MTLSSFDGVTAVVTGAAHGIGQALARQLASQGAGVVAVDVRRDDVEALVHELTDTGHRSLAVTCDVSCRSEVADLGRAVARWAPDGVQLLCNNAGVFTPRHALTATHEDWQWVLGVCLWGTIHGVEEFLPGMVASGRAAHVLNTASMNGYVPNRVSALYSTAKYGVVGLSDTLRLELAGTQVGVTVLAPSAVRTNIGNSEEVRPSRFARTREDPPDDPFADYGLSAALSPDTVAALALDGVRAGRDVVFTDPVVAPMLDDQLARLKGSWTTRGSNGSPSA</sequence>
<dbReference type="PANTHER" id="PTHR44196:SF1">
    <property type="entry name" value="DEHYDROGENASE_REDUCTASE SDR FAMILY MEMBER 7B"/>
    <property type="match status" value="1"/>
</dbReference>
<name>A0A3M0I2E9_9ACTN</name>